<comment type="caution">
    <text evidence="2">The sequence shown here is derived from an EMBL/GenBank/DDBJ whole genome shotgun (WGS) entry which is preliminary data.</text>
</comment>
<feature type="non-terminal residue" evidence="2">
    <location>
        <position position="315"/>
    </location>
</feature>
<evidence type="ECO:0000256" key="1">
    <source>
        <dbReference type="SAM" id="MobiDB-lite"/>
    </source>
</evidence>
<name>G2GP83_9ACTN</name>
<evidence type="ECO:0000313" key="2">
    <source>
        <dbReference type="EMBL" id="EGX54679.1"/>
    </source>
</evidence>
<dbReference type="Proteomes" id="UP000004217">
    <property type="component" value="Unassembled WGS sequence"/>
</dbReference>
<feature type="compositionally biased region" description="Low complexity" evidence="1">
    <location>
        <begin position="103"/>
        <end position="117"/>
    </location>
</feature>
<organism evidence="2 3">
    <name type="scientific">Streptomyces zinciresistens K42</name>
    <dbReference type="NCBI Taxonomy" id="700597"/>
    <lineage>
        <taxon>Bacteria</taxon>
        <taxon>Bacillati</taxon>
        <taxon>Actinomycetota</taxon>
        <taxon>Actinomycetes</taxon>
        <taxon>Kitasatosporales</taxon>
        <taxon>Streptomycetaceae</taxon>
        <taxon>Streptomyces</taxon>
    </lineage>
</organism>
<reference evidence="2 3" key="1">
    <citation type="submission" date="2011-08" db="EMBL/GenBank/DDBJ databases">
        <authorList>
            <person name="Lin Y."/>
            <person name="Hao X."/>
            <person name="Johnstone L."/>
            <person name="Miller S.J."/>
            <person name="Wei G."/>
            <person name="Rensing C."/>
        </authorList>
    </citation>
    <scope>NUCLEOTIDE SEQUENCE [LARGE SCALE GENOMIC DNA]</scope>
    <source>
        <strain evidence="2 3">K42</strain>
    </source>
</reference>
<feature type="compositionally biased region" description="Pro residues" evidence="1">
    <location>
        <begin position="40"/>
        <end position="55"/>
    </location>
</feature>
<dbReference type="EMBL" id="AGBF01000351">
    <property type="protein sequence ID" value="EGX54679.1"/>
    <property type="molecule type" value="Genomic_DNA"/>
</dbReference>
<proteinExistence type="predicted"/>
<feature type="compositionally biased region" description="Low complexity" evidence="1">
    <location>
        <begin position="144"/>
        <end position="167"/>
    </location>
</feature>
<accession>G2GP83</accession>
<keyword evidence="3" id="KW-1185">Reference proteome</keyword>
<dbReference type="AlphaFoldDB" id="G2GP83"/>
<feature type="compositionally biased region" description="Low complexity" evidence="1">
    <location>
        <begin position="125"/>
        <end position="136"/>
    </location>
</feature>
<evidence type="ECO:0000313" key="3">
    <source>
        <dbReference type="Proteomes" id="UP000004217"/>
    </source>
</evidence>
<sequence length="315" mass="31017">MTQSGQGEEPSARPAREGIVLPSDGGEPLLPGTAGGYGPAPVPAAPPAAPRPSAPPGGQEWGTPWGPEQHTAPPPAQGQPWGAQGGQPWGEPERTYPAQDHWGGSQDAAGAHAAQQLGGYGAGPQPGSYGHGDPAGAPMPAPQQPYGGAPLPPAGAGTPYPPQGYGAPLPPVDEGATQFIPPVTGPPAGPDEQATRFIPPVPAAPVDEGATQFLPPVGPGALPPEAAGESTQVLGRARHQGGAGPMPPASGADAAPTQFLPPVTGQPSGAAGQRRPPSDFDSLFRGGPGGAGAAPATQHMPRVQDARHVLGGGRG</sequence>
<feature type="region of interest" description="Disordered" evidence="1">
    <location>
        <begin position="1"/>
        <end position="315"/>
    </location>
</feature>
<gene>
    <name evidence="2" type="ORF">SZN_36704</name>
</gene>
<protein>
    <submittedName>
        <fullName evidence="2">Uncharacterized protein</fullName>
    </submittedName>
</protein>